<proteinExistence type="predicted"/>
<keyword evidence="1" id="KW-0456">Lyase</keyword>
<organism evidence="1 2">
    <name type="scientific">Aristaeella hokkaidonensis</name>
    <dbReference type="NCBI Taxonomy" id="3046382"/>
    <lineage>
        <taxon>Bacteria</taxon>
        <taxon>Bacillati</taxon>
        <taxon>Bacillota</taxon>
        <taxon>Clostridia</taxon>
        <taxon>Eubacteriales</taxon>
        <taxon>Aristaeellaceae</taxon>
        <taxon>Aristaeella</taxon>
    </lineage>
</organism>
<evidence type="ECO:0000313" key="2">
    <source>
        <dbReference type="Proteomes" id="UP000682782"/>
    </source>
</evidence>
<protein>
    <submittedName>
        <fullName evidence="1">3-dehydroquinate synthase</fullName>
        <ecNumber evidence="1">4.2.3.4</ecNumber>
    </submittedName>
</protein>
<evidence type="ECO:0000313" key="1">
    <source>
        <dbReference type="EMBL" id="QUC67332.1"/>
    </source>
</evidence>
<name>A0AC61MWX0_9FIRM</name>
<accession>A0AC61MWX0</accession>
<gene>
    <name evidence="1" type="primary">aroB</name>
    <name evidence="1" type="ORF">JYE49_01065</name>
</gene>
<keyword evidence="2" id="KW-1185">Reference proteome</keyword>
<reference evidence="1" key="1">
    <citation type="submission" date="2021-01" db="EMBL/GenBank/DDBJ databases">
        <title>Complete genome sequence of Clostridiales bacterium R-7.</title>
        <authorList>
            <person name="Mahoney-Kurpe S.C."/>
            <person name="Palevich N."/>
            <person name="Koike S."/>
            <person name="Moon C.D."/>
            <person name="Attwood G.T."/>
        </authorList>
    </citation>
    <scope>NUCLEOTIDE SEQUENCE</scope>
    <source>
        <strain evidence="1">R-7</strain>
    </source>
</reference>
<dbReference type="EMBL" id="CP068393">
    <property type="protein sequence ID" value="QUC67332.1"/>
    <property type="molecule type" value="Genomic_DNA"/>
</dbReference>
<sequence>MNRETITLSLGADSYDIVLESGCLQQAGDLLNLNRKVLVVTDSGVPESYADTVDAASLAAEVVRIPQGEASKNFDHFRMLLSRMLAFGMGRGDCVVAVGGGVVGDMSGFAAACYMRGIDFYNIPTTVLSQVDSSIGGKTAIDLDGIKNVVGAFYQPCRVLIDPITLSTLSRRQIANGLAEAVKMALCFDPEAFVRFESLDFEAELALLASGQPSPALIRIISDALHTKRDVVEKDEKEQGLRRVLNFGHTLGHGIESVNVRNGMLHGECVALGMLPMCSDSVRKRLLPVLEKLGLPTACSSDPDQVMQAVVHDKKQFAGKIRSILVDTVGTFTEQELSPEELRQRYTKYFSS</sequence>
<dbReference type="Proteomes" id="UP000682782">
    <property type="component" value="Chromosome"/>
</dbReference>
<dbReference type="EC" id="4.2.3.4" evidence="1"/>